<evidence type="ECO:0000313" key="1">
    <source>
        <dbReference type="EMBL" id="KAH7839033.1"/>
    </source>
</evidence>
<name>A0ACB7XEJ8_9ERIC</name>
<dbReference type="EMBL" id="CM037156">
    <property type="protein sequence ID" value="KAH7839033.1"/>
    <property type="molecule type" value="Genomic_DNA"/>
</dbReference>
<protein>
    <submittedName>
        <fullName evidence="1">Uncharacterized protein</fullName>
    </submittedName>
</protein>
<gene>
    <name evidence="1" type="ORF">Vadar_034009</name>
</gene>
<evidence type="ECO:0000313" key="2">
    <source>
        <dbReference type="Proteomes" id="UP000828048"/>
    </source>
</evidence>
<reference evidence="1 2" key="1">
    <citation type="journal article" date="2021" name="Hortic Res">
        <title>High-quality reference genome and annotation aids understanding of berry development for evergreen blueberry (Vaccinium darrowii).</title>
        <authorList>
            <person name="Yu J."/>
            <person name="Hulse-Kemp A.M."/>
            <person name="Babiker E."/>
            <person name="Staton M."/>
        </authorList>
    </citation>
    <scope>NUCLEOTIDE SEQUENCE [LARGE SCALE GENOMIC DNA]</scope>
    <source>
        <strain evidence="2">cv. NJ 8807/NJ 8810</strain>
        <tissue evidence="1">Young leaf</tissue>
    </source>
</reference>
<sequence>MDSDEGKLFMGGIAWETTEETLRDYFGKYGDVTDIVIMRDKITGRPRGFGFLVFSDPSVLDTVLQEKHIIDGRMVEAKRALSREEQRTSFTPGNSSAGSAVNHRTKKIFVGGLPSVLTEEEFRQYFETYGTVTDVVIMYDQNTKRPRGFGFITFDTEEAVDRVLHKNFHELSSKLVEVKPALPKEVSPGGGDRGGSYQPYGTGASRLLQPPTTGGAYPPYPSYGGPNYGYGVGNGVIGYTGYGGYGSANSAFTGPTGAYGNPNTPNTAYVSVPPDGLKSPWSNQIPGYSALAYSVNAGYGATVPWSAMGLSPGGVSAYGYSNSAGYGPAGGRAGGVHNRNSGGSNTVGQQQGATGGSRNADKHGLRRQTPTFQKLNSKGNDRLELWLEKELEVEVESFIEAVVTLSSLQTDAEVFQVETGYGHLRILFSSPSLHLCCFDMLREERLL</sequence>
<accession>A0ACB7XEJ8</accession>
<organism evidence="1 2">
    <name type="scientific">Vaccinium darrowii</name>
    <dbReference type="NCBI Taxonomy" id="229202"/>
    <lineage>
        <taxon>Eukaryota</taxon>
        <taxon>Viridiplantae</taxon>
        <taxon>Streptophyta</taxon>
        <taxon>Embryophyta</taxon>
        <taxon>Tracheophyta</taxon>
        <taxon>Spermatophyta</taxon>
        <taxon>Magnoliopsida</taxon>
        <taxon>eudicotyledons</taxon>
        <taxon>Gunneridae</taxon>
        <taxon>Pentapetalae</taxon>
        <taxon>asterids</taxon>
        <taxon>Ericales</taxon>
        <taxon>Ericaceae</taxon>
        <taxon>Vaccinioideae</taxon>
        <taxon>Vaccinieae</taxon>
        <taxon>Vaccinium</taxon>
    </lineage>
</organism>
<comment type="caution">
    <text evidence="1">The sequence shown here is derived from an EMBL/GenBank/DDBJ whole genome shotgun (WGS) entry which is preliminary data.</text>
</comment>
<proteinExistence type="predicted"/>
<dbReference type="Proteomes" id="UP000828048">
    <property type="component" value="Chromosome 6"/>
</dbReference>
<keyword evidence="2" id="KW-1185">Reference proteome</keyword>